<dbReference type="SUPFAM" id="SSF53067">
    <property type="entry name" value="Actin-like ATPase domain"/>
    <property type="match status" value="1"/>
</dbReference>
<dbReference type="EC" id="2.7.1.170" evidence="1"/>
<comment type="caution">
    <text evidence="2">The sequence shown here is derived from an EMBL/GenBank/DDBJ whole genome shotgun (WGS) entry which is preliminary data.</text>
</comment>
<dbReference type="EMBL" id="JAZHOG010000003">
    <property type="protein sequence ID" value="MEJ8566977.1"/>
    <property type="molecule type" value="Genomic_DNA"/>
</dbReference>
<evidence type="ECO:0000313" key="2">
    <source>
        <dbReference type="EMBL" id="MEJ8566977.1"/>
    </source>
</evidence>
<dbReference type="Gene3D" id="3.30.420.40">
    <property type="match status" value="2"/>
</dbReference>
<keyword evidence="1 2" id="KW-0418">Kinase</keyword>
<sequence length="374" mass="40998">MSEAPTYFIGMLSGTSRDGADTALVRFESGRPVRVETQCVEYPDDLAALLRRMVERRRRPDDEEMARADRELAEFFALAAWGLLDRYEVERSAVRAIGSHGQTVWHHPAGHHPESIQLGDPQRIADLTGIPVVGRFRQADLEAGGQGAPLAPLLHRALLCPESGRRAVLNIGGIANVSLLDPDGNVTGYDTGPGNCLLDAWVHKQRGENYDASGAWAESGTVDRLLLDQLLADPYFVLPPPKSTGVEYFNFYWLEGHLRERGPGGAETDPRDVQATLAEFTAASVAEAVLNAASDELLVCGGGTHNTDLMRRLKRLLPRMRVTTTAAYGLDPDWVEAILFAWLARERIAGRPQDTPPITGAREPVILGEIFQPH</sequence>
<evidence type="ECO:0000256" key="1">
    <source>
        <dbReference type="HAMAP-Rule" id="MF_01270"/>
    </source>
</evidence>
<feature type="binding site" evidence="1">
    <location>
        <begin position="14"/>
        <end position="21"/>
    </location>
    <ligand>
        <name>ATP</name>
        <dbReference type="ChEBI" id="CHEBI:30616"/>
    </ligand>
</feature>
<reference evidence="2 3" key="1">
    <citation type="submission" date="2024-02" db="EMBL/GenBank/DDBJ databases">
        <title>A novel Wenzhouxiangellaceae bacterium, isolated from coastal sediments.</title>
        <authorList>
            <person name="Du Z.-J."/>
            <person name="Ye Y.-Q."/>
            <person name="Zhang X.-Y."/>
        </authorList>
    </citation>
    <scope>NUCLEOTIDE SEQUENCE [LARGE SCALE GENOMIC DNA]</scope>
    <source>
        <strain evidence="2 3">CH-27</strain>
    </source>
</reference>
<dbReference type="AlphaFoldDB" id="A0AAW9RAR0"/>
<keyword evidence="1" id="KW-0067">ATP-binding</keyword>
<comment type="similarity">
    <text evidence="1">Belongs to the anhydro-N-acetylmuramic acid kinase family.</text>
</comment>
<dbReference type="NCBIfam" id="NF007139">
    <property type="entry name" value="PRK09585.1-3"/>
    <property type="match status" value="1"/>
</dbReference>
<dbReference type="PANTHER" id="PTHR30605">
    <property type="entry name" value="ANHYDRO-N-ACETYLMURAMIC ACID KINASE"/>
    <property type="match status" value="1"/>
</dbReference>
<keyword evidence="1" id="KW-0119">Carbohydrate metabolism</keyword>
<dbReference type="Pfam" id="PF03702">
    <property type="entry name" value="AnmK"/>
    <property type="match status" value="1"/>
</dbReference>
<dbReference type="PANTHER" id="PTHR30605:SF0">
    <property type="entry name" value="ANHYDRO-N-ACETYLMURAMIC ACID KINASE"/>
    <property type="match status" value="1"/>
</dbReference>
<dbReference type="HAMAP" id="MF_01270">
    <property type="entry name" value="AnhMurNAc_kinase"/>
    <property type="match status" value="1"/>
</dbReference>
<evidence type="ECO:0000313" key="3">
    <source>
        <dbReference type="Proteomes" id="UP001359886"/>
    </source>
</evidence>
<dbReference type="GO" id="GO:0006040">
    <property type="term" value="P:amino sugar metabolic process"/>
    <property type="evidence" value="ECO:0007669"/>
    <property type="project" value="InterPro"/>
</dbReference>
<keyword evidence="1 2" id="KW-0808">Transferase</keyword>
<name>A0AAW9RAR0_9GAMM</name>
<comment type="pathway">
    <text evidence="1">Amino-sugar metabolism; 1,6-anhydro-N-acetylmuramate degradation.</text>
</comment>
<comment type="catalytic activity">
    <reaction evidence="1">
        <text>1,6-anhydro-N-acetyl-beta-muramate + ATP + H2O = N-acetyl-D-muramate 6-phosphate + ADP + H(+)</text>
        <dbReference type="Rhea" id="RHEA:24952"/>
        <dbReference type="ChEBI" id="CHEBI:15377"/>
        <dbReference type="ChEBI" id="CHEBI:15378"/>
        <dbReference type="ChEBI" id="CHEBI:30616"/>
        <dbReference type="ChEBI" id="CHEBI:58690"/>
        <dbReference type="ChEBI" id="CHEBI:58722"/>
        <dbReference type="ChEBI" id="CHEBI:456216"/>
        <dbReference type="EC" id="2.7.1.170"/>
    </reaction>
</comment>
<keyword evidence="1" id="KW-0547">Nucleotide-binding</keyword>
<dbReference type="GO" id="GO:0009254">
    <property type="term" value="P:peptidoglycan turnover"/>
    <property type="evidence" value="ECO:0007669"/>
    <property type="project" value="UniProtKB-UniRule"/>
</dbReference>
<dbReference type="RefSeq" id="WP_354694298.1">
    <property type="nucleotide sequence ID" value="NZ_JAZHOG010000003.1"/>
</dbReference>
<organism evidence="2 3">
    <name type="scientific">Elongatibacter sediminis</name>
    <dbReference type="NCBI Taxonomy" id="3119006"/>
    <lineage>
        <taxon>Bacteria</taxon>
        <taxon>Pseudomonadati</taxon>
        <taxon>Pseudomonadota</taxon>
        <taxon>Gammaproteobacteria</taxon>
        <taxon>Chromatiales</taxon>
        <taxon>Wenzhouxiangellaceae</taxon>
        <taxon>Elongatibacter</taxon>
    </lineage>
</organism>
<dbReference type="GO" id="GO:0005524">
    <property type="term" value="F:ATP binding"/>
    <property type="evidence" value="ECO:0007669"/>
    <property type="project" value="UniProtKB-UniRule"/>
</dbReference>
<dbReference type="InterPro" id="IPR043129">
    <property type="entry name" value="ATPase_NBD"/>
</dbReference>
<dbReference type="Proteomes" id="UP001359886">
    <property type="component" value="Unassembled WGS sequence"/>
</dbReference>
<dbReference type="InterPro" id="IPR005338">
    <property type="entry name" value="Anhydro_N_Ac-Mur_kinase"/>
</dbReference>
<dbReference type="GO" id="GO:0097175">
    <property type="term" value="P:1,6-anhydro-N-acetyl-beta-muramic acid catabolic process"/>
    <property type="evidence" value="ECO:0007669"/>
    <property type="project" value="UniProtKB-UniRule"/>
</dbReference>
<comment type="pathway">
    <text evidence="1">Cell wall biogenesis; peptidoglycan recycling.</text>
</comment>
<comment type="function">
    <text evidence="1">Catalyzes the specific phosphorylation of 1,6-anhydro-N-acetylmuramic acid (anhMurNAc) with the simultaneous cleavage of the 1,6-anhydro ring, generating MurNAc-6-P. Is required for the utilization of anhMurNAc either imported from the medium or derived from its own cell wall murein, and thus plays a role in cell wall recycling.</text>
</comment>
<dbReference type="GO" id="GO:0016773">
    <property type="term" value="F:phosphotransferase activity, alcohol group as acceptor"/>
    <property type="evidence" value="ECO:0007669"/>
    <property type="project" value="UniProtKB-UniRule"/>
</dbReference>
<accession>A0AAW9RAR0</accession>
<proteinExistence type="inferred from homology"/>
<dbReference type="CDD" id="cd24050">
    <property type="entry name" value="ASKHA_NBD_ANMK"/>
    <property type="match status" value="1"/>
</dbReference>
<protein>
    <recommendedName>
        <fullName evidence="1">Anhydro-N-acetylmuramic acid kinase</fullName>
        <ecNumber evidence="1">2.7.1.170</ecNumber>
    </recommendedName>
    <alternativeName>
        <fullName evidence="1">AnhMurNAc kinase</fullName>
    </alternativeName>
</protein>
<dbReference type="GO" id="GO:0016301">
    <property type="term" value="F:kinase activity"/>
    <property type="evidence" value="ECO:0007669"/>
    <property type="project" value="UniProtKB-KW"/>
</dbReference>
<keyword evidence="3" id="KW-1185">Reference proteome</keyword>
<gene>
    <name evidence="1" type="primary">anmK</name>
    <name evidence="2" type="ORF">V3330_05020</name>
</gene>